<reference evidence="1" key="1">
    <citation type="submission" date="2021-03" db="EMBL/GenBank/DDBJ databases">
        <title>Complete Genome of Pseudoalteromonas xiamenensis STKMTI.2, a new potential marine bacterium producing anti-Vibrio compounds.</title>
        <authorList>
            <person name="Handayani D.P."/>
            <person name="Isnansetyo A."/>
            <person name="Istiqomah I."/>
            <person name="Jumina J."/>
        </authorList>
    </citation>
    <scope>NUCLEOTIDE SEQUENCE</scope>
    <source>
        <strain evidence="1">STKMTI.2</strain>
    </source>
</reference>
<evidence type="ECO:0000313" key="2">
    <source>
        <dbReference type="Proteomes" id="UP000664904"/>
    </source>
</evidence>
<dbReference type="Proteomes" id="UP000664904">
    <property type="component" value="Chromosome"/>
</dbReference>
<keyword evidence="2" id="KW-1185">Reference proteome</keyword>
<name>A0A975DGH4_9GAMM</name>
<sequence>MNNRESLLNKLRQAAELVRESSDVHSDYFTSAESFAVEIERLADLVSKSNHSPLAYFRALIARKRAKYTWCAPTFDLDDYLVGTPQAAEFGNSIYALL</sequence>
<gene>
    <name evidence="1" type="ORF">J5O05_15130</name>
</gene>
<accession>A0A975DGH4</accession>
<proteinExistence type="predicted"/>
<dbReference type="RefSeq" id="WP_208842775.1">
    <property type="nucleotide sequence ID" value="NZ_CP072133.1"/>
</dbReference>
<organism evidence="1 2">
    <name type="scientific">Pseudoalteromonas xiamenensis</name>
    <dbReference type="NCBI Taxonomy" id="882626"/>
    <lineage>
        <taxon>Bacteria</taxon>
        <taxon>Pseudomonadati</taxon>
        <taxon>Pseudomonadota</taxon>
        <taxon>Gammaproteobacteria</taxon>
        <taxon>Alteromonadales</taxon>
        <taxon>Pseudoalteromonadaceae</taxon>
        <taxon>Pseudoalteromonas</taxon>
    </lineage>
</organism>
<evidence type="ECO:0000313" key="1">
    <source>
        <dbReference type="EMBL" id="QTH71134.1"/>
    </source>
</evidence>
<dbReference type="AlphaFoldDB" id="A0A975DGH4"/>
<protein>
    <submittedName>
        <fullName evidence="1">Uncharacterized protein</fullName>
    </submittedName>
</protein>
<dbReference type="EMBL" id="CP072133">
    <property type="protein sequence ID" value="QTH71134.1"/>
    <property type="molecule type" value="Genomic_DNA"/>
</dbReference>
<dbReference type="KEGG" id="pxi:J5O05_15130"/>